<accession>A0A2X0LWP5</accession>
<evidence type="ECO:0000313" key="2">
    <source>
        <dbReference type="Proteomes" id="UP000249464"/>
    </source>
</evidence>
<sequence length="81" mass="9071">MLTQGGTGRIGLLPIVPGFSPGLPVDPPVRRMAEIKKRGLPRYPGLWRRERNNKSECRESGRLQPISPEAAFCIHCRYSPT</sequence>
<dbReference type="EMBL" id="FQNC01000020">
    <property type="protein sequence ID" value="SGY25910.1"/>
    <property type="molecule type" value="Genomic_DNA"/>
</dbReference>
<keyword evidence="2" id="KW-1185">Reference proteome</keyword>
<protein>
    <submittedName>
        <fullName evidence="1">BQ5605_C018g08680 protein</fullName>
    </submittedName>
</protein>
<organism evidence="1 2">
    <name type="scientific">Microbotryum silenes-dioicae</name>
    <dbReference type="NCBI Taxonomy" id="796604"/>
    <lineage>
        <taxon>Eukaryota</taxon>
        <taxon>Fungi</taxon>
        <taxon>Dikarya</taxon>
        <taxon>Basidiomycota</taxon>
        <taxon>Pucciniomycotina</taxon>
        <taxon>Microbotryomycetes</taxon>
        <taxon>Microbotryales</taxon>
        <taxon>Microbotryaceae</taxon>
        <taxon>Microbotryum</taxon>
    </lineage>
</organism>
<name>A0A2X0LWP5_9BASI</name>
<proteinExistence type="predicted"/>
<dbReference type="Proteomes" id="UP000249464">
    <property type="component" value="Unassembled WGS sequence"/>
</dbReference>
<reference evidence="1 2" key="1">
    <citation type="submission" date="2016-11" db="EMBL/GenBank/DDBJ databases">
        <authorList>
            <person name="Jaros S."/>
            <person name="Januszkiewicz K."/>
            <person name="Wedrychowicz H."/>
        </authorList>
    </citation>
    <scope>NUCLEOTIDE SEQUENCE [LARGE SCALE GENOMIC DNA]</scope>
</reference>
<gene>
    <name evidence="1" type="primary">BQ5605_C018g08680</name>
    <name evidence="1" type="ORF">BQ5605_C018G08680</name>
</gene>
<dbReference type="AlphaFoldDB" id="A0A2X0LWP5"/>
<evidence type="ECO:0000313" key="1">
    <source>
        <dbReference type="EMBL" id="SGY25910.1"/>
    </source>
</evidence>